<evidence type="ECO:0000313" key="1">
    <source>
        <dbReference type="EMBL" id="KAI6091875.1"/>
    </source>
</evidence>
<organism evidence="1 2">
    <name type="scientific">Hypoxylon rubiginosum</name>
    <dbReference type="NCBI Taxonomy" id="110542"/>
    <lineage>
        <taxon>Eukaryota</taxon>
        <taxon>Fungi</taxon>
        <taxon>Dikarya</taxon>
        <taxon>Ascomycota</taxon>
        <taxon>Pezizomycotina</taxon>
        <taxon>Sordariomycetes</taxon>
        <taxon>Xylariomycetidae</taxon>
        <taxon>Xylariales</taxon>
        <taxon>Hypoxylaceae</taxon>
        <taxon>Hypoxylon</taxon>
    </lineage>
</organism>
<name>A0ACC0DGK5_9PEZI</name>
<dbReference type="Proteomes" id="UP001497680">
    <property type="component" value="Unassembled WGS sequence"/>
</dbReference>
<gene>
    <name evidence="1" type="ORF">F4821DRAFT_280208</name>
</gene>
<accession>A0ACC0DGK5</accession>
<protein>
    <submittedName>
        <fullName evidence="1">Uncharacterized protein</fullName>
    </submittedName>
</protein>
<comment type="caution">
    <text evidence="1">The sequence shown here is derived from an EMBL/GenBank/DDBJ whole genome shotgun (WGS) entry which is preliminary data.</text>
</comment>
<sequence>MERQQPSSARIAFNKRRLDRKNARIAQGLCQEDGCGKPIDEKSTRLCTYHLEIARESAAGYRERNRNNKDTSHNHSSRSHAKSSHAPSSSKKSQSKAPKLGQDTQKHGSTSQGDDQSSPPPQHPGYMDTVMGHSSPPPLHPGYMDTVMGHSSNAQEHSHSSRHHAKSSREHSYIAYPPNYGESSRDPGYYQIAQEREHTSQGYNYYSRGHDHDSRGYSDGLGRHGRNSGGHGHSAQSDYRNP</sequence>
<dbReference type="EMBL" id="MU394285">
    <property type="protein sequence ID" value="KAI6091875.1"/>
    <property type="molecule type" value="Genomic_DNA"/>
</dbReference>
<keyword evidence="2" id="KW-1185">Reference proteome</keyword>
<evidence type="ECO:0000313" key="2">
    <source>
        <dbReference type="Proteomes" id="UP001497680"/>
    </source>
</evidence>
<proteinExistence type="predicted"/>
<reference evidence="1 2" key="1">
    <citation type="journal article" date="2022" name="New Phytol.">
        <title>Ecological generalism drives hyperdiversity of secondary metabolite gene clusters in xylarialean endophytes.</title>
        <authorList>
            <person name="Franco M.E.E."/>
            <person name="Wisecaver J.H."/>
            <person name="Arnold A.E."/>
            <person name="Ju Y.M."/>
            <person name="Slot J.C."/>
            <person name="Ahrendt S."/>
            <person name="Moore L.P."/>
            <person name="Eastman K.E."/>
            <person name="Scott K."/>
            <person name="Konkel Z."/>
            <person name="Mondo S.J."/>
            <person name="Kuo A."/>
            <person name="Hayes R.D."/>
            <person name="Haridas S."/>
            <person name="Andreopoulos B."/>
            <person name="Riley R."/>
            <person name="LaButti K."/>
            <person name="Pangilinan J."/>
            <person name="Lipzen A."/>
            <person name="Amirebrahimi M."/>
            <person name="Yan J."/>
            <person name="Adam C."/>
            <person name="Keymanesh K."/>
            <person name="Ng V."/>
            <person name="Louie K."/>
            <person name="Northen T."/>
            <person name="Drula E."/>
            <person name="Henrissat B."/>
            <person name="Hsieh H.M."/>
            <person name="Youens-Clark K."/>
            <person name="Lutzoni F."/>
            <person name="Miadlikowska J."/>
            <person name="Eastwood D.C."/>
            <person name="Hamelin R.C."/>
            <person name="Grigoriev I.V."/>
            <person name="U'Ren J.M."/>
        </authorList>
    </citation>
    <scope>NUCLEOTIDE SEQUENCE [LARGE SCALE GENOMIC DNA]</scope>
    <source>
        <strain evidence="1 2">ER1909</strain>
    </source>
</reference>